<gene>
    <name evidence="2" type="ORF">CARN2_4092</name>
</gene>
<evidence type="ECO:0000313" key="2">
    <source>
        <dbReference type="EMBL" id="CBH98610.1"/>
    </source>
</evidence>
<dbReference type="EMBL" id="CABM01000058">
    <property type="protein sequence ID" value="CBH98610.1"/>
    <property type="molecule type" value="Genomic_DNA"/>
</dbReference>
<protein>
    <submittedName>
        <fullName evidence="2">Uncharacterized protein</fullName>
    </submittedName>
</protein>
<evidence type="ECO:0000256" key="1">
    <source>
        <dbReference type="SAM" id="MobiDB-lite"/>
    </source>
</evidence>
<sequence>MVMPCSWAGSRTTLLWSNRPASSLRSKTMKRTRPESDTCQVDGADLRLSPVLLRGLTQPRLSEMLKMNRHRGEIPRTHPVQPRVLRQGRGAAQVRRGHRLRPRGDDVTSA</sequence>
<name>E6PUK3_9ZZZZ</name>
<accession>E6PUK3</accession>
<dbReference type="AlphaFoldDB" id="E6PUK3"/>
<organism evidence="2">
    <name type="scientific">mine drainage metagenome</name>
    <dbReference type="NCBI Taxonomy" id="410659"/>
    <lineage>
        <taxon>unclassified sequences</taxon>
        <taxon>metagenomes</taxon>
        <taxon>ecological metagenomes</taxon>
    </lineage>
</organism>
<comment type="caution">
    <text evidence="2">The sequence shown here is derived from an EMBL/GenBank/DDBJ whole genome shotgun (WGS) entry which is preliminary data.</text>
</comment>
<feature type="region of interest" description="Disordered" evidence="1">
    <location>
        <begin position="71"/>
        <end position="110"/>
    </location>
</feature>
<reference evidence="2" key="1">
    <citation type="submission" date="2009-10" db="EMBL/GenBank/DDBJ databases">
        <title>Diversity of trophic interactions inside an arsenic-rich microbial ecosystem.</title>
        <authorList>
            <person name="Bertin P.N."/>
            <person name="Heinrich-Salmeron A."/>
            <person name="Pelletier E."/>
            <person name="Goulhen-Chollet F."/>
            <person name="Arsene-Ploetze F."/>
            <person name="Gallien S."/>
            <person name="Calteau A."/>
            <person name="Vallenet D."/>
            <person name="Casiot C."/>
            <person name="Chane-Woon-Ming B."/>
            <person name="Giloteaux L."/>
            <person name="Barakat M."/>
            <person name="Bonnefoy V."/>
            <person name="Bruneel O."/>
            <person name="Chandler M."/>
            <person name="Cleiss J."/>
            <person name="Duran R."/>
            <person name="Elbaz-Poulichet F."/>
            <person name="Fonknechten N."/>
            <person name="Lauga B."/>
            <person name="Mornico D."/>
            <person name="Ortet P."/>
            <person name="Schaeffer C."/>
            <person name="Siguier P."/>
            <person name="Alexander Thil Smith A."/>
            <person name="Van Dorsselaer A."/>
            <person name="Weissenbach J."/>
            <person name="Medigue C."/>
            <person name="Le Paslier D."/>
        </authorList>
    </citation>
    <scope>NUCLEOTIDE SEQUENCE</scope>
</reference>
<proteinExistence type="predicted"/>